<protein>
    <recommendedName>
        <fullName evidence="8">Receptor ligand binding region domain-containing protein</fullName>
    </recommendedName>
</protein>
<accession>A0A9D4N6P7</accession>
<dbReference type="InterPro" id="IPR001828">
    <property type="entry name" value="ANF_lig-bd_rcpt"/>
</dbReference>
<feature type="domain" description="Receptor ligand binding region" evidence="8">
    <location>
        <begin position="80"/>
        <end position="452"/>
    </location>
</feature>
<proteinExistence type="predicted"/>
<dbReference type="EMBL" id="JAIWYP010000001">
    <property type="protein sequence ID" value="KAH3888878.1"/>
    <property type="molecule type" value="Genomic_DNA"/>
</dbReference>
<gene>
    <name evidence="9" type="ORF">DPMN_012921</name>
</gene>
<reference evidence="9" key="1">
    <citation type="journal article" date="2019" name="bioRxiv">
        <title>The Genome of the Zebra Mussel, Dreissena polymorpha: A Resource for Invasive Species Research.</title>
        <authorList>
            <person name="McCartney M.A."/>
            <person name="Auch B."/>
            <person name="Kono T."/>
            <person name="Mallez S."/>
            <person name="Zhang Y."/>
            <person name="Obille A."/>
            <person name="Becker A."/>
            <person name="Abrahante J.E."/>
            <person name="Garbe J."/>
            <person name="Badalamenti J.P."/>
            <person name="Herman A."/>
            <person name="Mangelson H."/>
            <person name="Liachko I."/>
            <person name="Sullivan S."/>
            <person name="Sone E.D."/>
            <person name="Koren S."/>
            <person name="Silverstein K.A.T."/>
            <person name="Beckman K.B."/>
            <person name="Gohl D.M."/>
        </authorList>
    </citation>
    <scope>NUCLEOTIDE SEQUENCE</scope>
    <source>
        <strain evidence="9">Duluth1</strain>
        <tissue evidence="9">Whole animal</tissue>
    </source>
</reference>
<keyword evidence="4" id="KW-0472">Membrane</keyword>
<comment type="subcellular location">
    <subcellularLocation>
        <location evidence="1">Membrane</location>
        <topology evidence="1">Multi-pass membrane protein</topology>
    </subcellularLocation>
</comment>
<dbReference type="SUPFAM" id="SSF53822">
    <property type="entry name" value="Periplasmic binding protein-like I"/>
    <property type="match status" value="3"/>
</dbReference>
<evidence type="ECO:0000256" key="6">
    <source>
        <dbReference type="ARBA" id="ARBA00023180"/>
    </source>
</evidence>
<name>A0A9D4N6P7_DREPO</name>
<comment type="caution">
    <text evidence="9">The sequence shown here is derived from an EMBL/GenBank/DDBJ whole genome shotgun (WGS) entry which is preliminary data.</text>
</comment>
<dbReference type="InterPro" id="IPR000337">
    <property type="entry name" value="GPCR_3"/>
</dbReference>
<evidence type="ECO:0000313" key="9">
    <source>
        <dbReference type="EMBL" id="KAH3888878.1"/>
    </source>
</evidence>
<dbReference type="InterPro" id="IPR028082">
    <property type="entry name" value="Peripla_BP_I"/>
</dbReference>
<organism evidence="9 10">
    <name type="scientific">Dreissena polymorpha</name>
    <name type="common">Zebra mussel</name>
    <name type="synonym">Mytilus polymorpha</name>
    <dbReference type="NCBI Taxonomy" id="45954"/>
    <lineage>
        <taxon>Eukaryota</taxon>
        <taxon>Metazoa</taxon>
        <taxon>Spiralia</taxon>
        <taxon>Lophotrochozoa</taxon>
        <taxon>Mollusca</taxon>
        <taxon>Bivalvia</taxon>
        <taxon>Autobranchia</taxon>
        <taxon>Heteroconchia</taxon>
        <taxon>Euheterodonta</taxon>
        <taxon>Imparidentia</taxon>
        <taxon>Neoheterodontei</taxon>
        <taxon>Myida</taxon>
        <taxon>Dreissenoidea</taxon>
        <taxon>Dreissenidae</taxon>
        <taxon>Dreissena</taxon>
    </lineage>
</organism>
<evidence type="ECO:0000256" key="7">
    <source>
        <dbReference type="SAM" id="SignalP"/>
    </source>
</evidence>
<dbReference type="PRINTS" id="PR00248">
    <property type="entry name" value="GPCRMGR"/>
</dbReference>
<evidence type="ECO:0000256" key="2">
    <source>
        <dbReference type="ARBA" id="ARBA00022692"/>
    </source>
</evidence>
<keyword evidence="2" id="KW-0812">Transmembrane</keyword>
<evidence type="ECO:0000313" key="10">
    <source>
        <dbReference type="Proteomes" id="UP000828390"/>
    </source>
</evidence>
<evidence type="ECO:0000256" key="4">
    <source>
        <dbReference type="ARBA" id="ARBA00023136"/>
    </source>
</evidence>
<feature type="signal peptide" evidence="7">
    <location>
        <begin position="1"/>
        <end position="21"/>
    </location>
</feature>
<dbReference type="PANTHER" id="PTHR24060">
    <property type="entry name" value="METABOTROPIC GLUTAMATE RECEPTOR"/>
    <property type="match status" value="1"/>
</dbReference>
<keyword evidence="5" id="KW-0675">Receptor</keyword>
<feature type="domain" description="Receptor ligand binding region" evidence="8">
    <location>
        <begin position="597"/>
        <end position="868"/>
    </location>
</feature>
<evidence type="ECO:0000259" key="8">
    <source>
        <dbReference type="Pfam" id="PF01094"/>
    </source>
</evidence>
<dbReference type="Gene3D" id="3.40.50.2300">
    <property type="match status" value="6"/>
</dbReference>
<dbReference type="GO" id="GO:0004930">
    <property type="term" value="F:G protein-coupled receptor activity"/>
    <property type="evidence" value="ECO:0007669"/>
    <property type="project" value="InterPro"/>
</dbReference>
<keyword evidence="7" id="KW-0732">Signal</keyword>
<keyword evidence="3" id="KW-1133">Transmembrane helix</keyword>
<dbReference type="Pfam" id="PF01094">
    <property type="entry name" value="ANF_receptor"/>
    <property type="match status" value="3"/>
</dbReference>
<reference evidence="9" key="2">
    <citation type="submission" date="2020-11" db="EMBL/GenBank/DDBJ databases">
        <authorList>
            <person name="McCartney M.A."/>
            <person name="Auch B."/>
            <person name="Kono T."/>
            <person name="Mallez S."/>
            <person name="Becker A."/>
            <person name="Gohl D.M."/>
            <person name="Silverstein K.A.T."/>
            <person name="Koren S."/>
            <person name="Bechman K.B."/>
            <person name="Herman A."/>
            <person name="Abrahante J.E."/>
            <person name="Garbe J."/>
        </authorList>
    </citation>
    <scope>NUCLEOTIDE SEQUENCE</scope>
    <source>
        <strain evidence="9">Duluth1</strain>
        <tissue evidence="9">Whole animal</tissue>
    </source>
</reference>
<keyword evidence="6" id="KW-0325">Glycoprotein</keyword>
<dbReference type="Proteomes" id="UP000828390">
    <property type="component" value="Unassembled WGS sequence"/>
</dbReference>
<evidence type="ECO:0000256" key="5">
    <source>
        <dbReference type="ARBA" id="ARBA00023170"/>
    </source>
</evidence>
<evidence type="ECO:0000256" key="3">
    <source>
        <dbReference type="ARBA" id="ARBA00022989"/>
    </source>
</evidence>
<feature type="chain" id="PRO_5039264047" description="Receptor ligand binding region domain-containing protein" evidence="7">
    <location>
        <begin position="22"/>
        <end position="1325"/>
    </location>
</feature>
<keyword evidence="10" id="KW-1185">Reference proteome</keyword>
<dbReference type="GO" id="GO:0016020">
    <property type="term" value="C:membrane"/>
    <property type="evidence" value="ECO:0007669"/>
    <property type="project" value="UniProtKB-SubCell"/>
</dbReference>
<sequence>MEKRAGLFILALVLMFMHTDGQTAMTRQTCDRIQGNQAIIEPNADAFIVGFFGMHSSGPKGVGCGGITHGVSGKHEMQSYEAIRWALDRLNKKGEFLNLEFLNDYYIPGVRIGMIANDYCSNPDMAISMAESIFPQYGSSPHECQKNTNKLMLGLMGASNSGDTKVLAKYAESRQLPLVSWYATAPELSDSGMFPNFLRTIPPDGPLTKTIADFIKNIKWEYVTVVYTDDAYGLGAYKAIRPHLAAVGICLTSAISVDPDDNSDASVDAALRSVLQTNTTGVIYLGNDLIINAILKRAEAYPNAGRLQWVVTDSVSLSDKFSGQKYPKGLVSVVPASRKITEFEDHWVRINNNVSQAENPWYQDMYMEQFRCRLPGKTSNFTNPCPVLTEDQRRNDFVQDQFVEPAVHAVFTYARALKNAHGKLCGTSGMCAALRSLSPMDFYTNYMRPLEFIYGKAERVESLASYSLDPYNAAARVKYIGNDINNPSFEVFSFNGYPYEQSYRFWSVATYINQLLEVLTVRLKFYNEARDAPLLYIPTSPCPSSPCTPCLGAIVDPKYVYIPGDVVITSAFSVHPAGETPFSCGKFDLNSDEGIQAMQAFIFAIDYINNDVAPGKGWLKGVRLGGLGFDDCGEAVISNQLITEVHRYSRAIRDSNSNNLLDPRSVEAFLAPRIATDMTQLMNTLKRPIIGVQTLSTKFNDFQMYPYFVRATYDLEYVSRAFVNIAKKNGWRYVQVVFYADEEGNEANVVFRRVAAQEGICVISSFHLYMDNAIEVVSGLRKRMDVQPVVLFLRRPGMQLLARGLRAANSKGEFQFMSASGNSMKAVQGHHEYFKGMISFELWNAPALDAFQGRLKVIDARNYVTNPWLKEWYELFYNCSLSPLGGQKACQIENMFANPSFELNTDNIAVIYGVIAAAQGLDETLKHYCGAAYNGLCGEFLNARDKGEIFVDNIVKKTRYPVNSNIYTFNSMRMGNIPYVYYNFGQFNNIEYEFKEIGEYGPSDDKLTLATGVLINDLPASRISSNCSGICLECQYLFVYQKYMYVEGDLIIPAIFDIHYRGIAPYSCSSLRMENGFQYSEAFRFALMKINSGLADIKLNGVRLGGLGFDGCTDHIRASAVVTGIYSGADNKVDTGNLMGWLLYDSQTTVDISRILQRQGVPSVTPGATTPVLDDKSKFTTFFRTIPSDGRIALAMAKLSNLLGFSYVITLNAPESGSQEAVKTFREHAEGLGICVGASYEFATDGDISQIFSYINESPTSVVVVFASPDMYIEDLIREKAKSNKQIIFITKPSLDQSSEEGKTSRRVDYSSNDQFQYGWAVSNN</sequence>
<feature type="domain" description="Receptor ligand binding region" evidence="8">
    <location>
        <begin position="1080"/>
        <end position="1271"/>
    </location>
</feature>
<dbReference type="InterPro" id="IPR050726">
    <property type="entry name" value="mGluR"/>
</dbReference>
<evidence type="ECO:0000256" key="1">
    <source>
        <dbReference type="ARBA" id="ARBA00004141"/>
    </source>
</evidence>